<feature type="transmembrane region" description="Helical" evidence="2">
    <location>
        <begin position="20"/>
        <end position="42"/>
    </location>
</feature>
<dbReference type="Proteomes" id="UP000711996">
    <property type="component" value="Unassembled WGS sequence"/>
</dbReference>
<evidence type="ECO:0000256" key="2">
    <source>
        <dbReference type="SAM" id="Phobius"/>
    </source>
</evidence>
<name>A0A9P5BRW9_COLSI</name>
<proteinExistence type="predicted"/>
<dbReference type="AlphaFoldDB" id="A0A9P5BRW9"/>
<keyword evidence="2" id="KW-0472">Membrane</keyword>
<reference evidence="3" key="1">
    <citation type="submission" date="2019-06" db="EMBL/GenBank/DDBJ databases">
        <authorList>
            <person name="Gan P."/>
            <person name="Shirasu K."/>
        </authorList>
    </citation>
    <scope>NUCLEOTIDE SEQUENCE [LARGE SCALE GENOMIC DNA]</scope>
    <source>
        <strain evidence="3">CAD2</strain>
    </source>
</reference>
<dbReference type="EMBL" id="QPMT01000070">
    <property type="protein sequence ID" value="KAF4845611.1"/>
    <property type="molecule type" value="Genomic_DNA"/>
</dbReference>
<accession>A0A9P5BRW9</accession>
<evidence type="ECO:0000313" key="3">
    <source>
        <dbReference type="EMBL" id="KAF4845611.1"/>
    </source>
</evidence>
<sequence>MTLATGLTYLGCCWKLKLDLARILICACAYCVSASASAFPFANLTWDFCRPSLNTVATFKGLYARRSRHLNRSVASRAPLTVSHLVAVPALSTAPPSARLLPQRFPLQVHRPTRLLPVPFRHHHCRTHPRHSRGTWEIAFPDDQLRPKKPRYPRKPTTLPPPRPDDEAAFNGRNQNFNPRYPIYYASVAVVELSLNFSLSLLHFFGSFFESILPSVFSHCSRVAEFLDTTLERTTPRALNASNVIAQRRLQRFSSVVALNQQSCACK</sequence>
<feature type="region of interest" description="Disordered" evidence="1">
    <location>
        <begin position="143"/>
        <end position="169"/>
    </location>
</feature>
<evidence type="ECO:0000313" key="4">
    <source>
        <dbReference type="Proteomes" id="UP000711996"/>
    </source>
</evidence>
<protein>
    <submittedName>
        <fullName evidence="3">Uncharacterized protein</fullName>
    </submittedName>
</protein>
<evidence type="ECO:0000256" key="1">
    <source>
        <dbReference type="SAM" id="MobiDB-lite"/>
    </source>
</evidence>
<keyword evidence="2" id="KW-1133">Transmembrane helix</keyword>
<keyword evidence="2" id="KW-0812">Transmembrane</keyword>
<keyword evidence="4" id="KW-1185">Reference proteome</keyword>
<comment type="caution">
    <text evidence="3">The sequence shown here is derived from an EMBL/GenBank/DDBJ whole genome shotgun (WGS) entry which is preliminary data.</text>
</comment>
<gene>
    <name evidence="3" type="ORF">CGCSCA2_v013500</name>
</gene>
<organism evidence="3 4">
    <name type="scientific">Colletotrichum siamense</name>
    <name type="common">Anthracnose fungus</name>
    <dbReference type="NCBI Taxonomy" id="690259"/>
    <lineage>
        <taxon>Eukaryota</taxon>
        <taxon>Fungi</taxon>
        <taxon>Dikarya</taxon>
        <taxon>Ascomycota</taxon>
        <taxon>Pezizomycotina</taxon>
        <taxon>Sordariomycetes</taxon>
        <taxon>Hypocreomycetidae</taxon>
        <taxon>Glomerellales</taxon>
        <taxon>Glomerellaceae</taxon>
        <taxon>Colletotrichum</taxon>
        <taxon>Colletotrichum gloeosporioides species complex</taxon>
    </lineage>
</organism>